<protein>
    <submittedName>
        <fullName evidence="1">Uncharacterized protein</fullName>
    </submittedName>
</protein>
<name>A0A6H2A669_9ZZZZ</name>
<dbReference type="EMBL" id="MT144570">
    <property type="protein sequence ID" value="QJA55131.1"/>
    <property type="molecule type" value="Genomic_DNA"/>
</dbReference>
<dbReference type="AlphaFoldDB" id="A0A6H2A669"/>
<gene>
    <name evidence="1" type="ORF">TM448A07195_0006</name>
</gene>
<reference evidence="1" key="1">
    <citation type="submission" date="2020-03" db="EMBL/GenBank/DDBJ databases">
        <title>The deep terrestrial virosphere.</title>
        <authorList>
            <person name="Holmfeldt K."/>
            <person name="Nilsson E."/>
            <person name="Simone D."/>
            <person name="Lopez-Fernandez M."/>
            <person name="Wu X."/>
            <person name="de Brujin I."/>
            <person name="Lundin D."/>
            <person name="Andersson A."/>
            <person name="Bertilsson S."/>
            <person name="Dopson M."/>
        </authorList>
    </citation>
    <scope>NUCLEOTIDE SEQUENCE</scope>
    <source>
        <strain evidence="1">TM448A07195</strain>
    </source>
</reference>
<organism evidence="1">
    <name type="scientific">viral metagenome</name>
    <dbReference type="NCBI Taxonomy" id="1070528"/>
    <lineage>
        <taxon>unclassified sequences</taxon>
        <taxon>metagenomes</taxon>
        <taxon>organismal metagenomes</taxon>
    </lineage>
</organism>
<accession>A0A6H2A669</accession>
<evidence type="ECO:0000313" key="1">
    <source>
        <dbReference type="EMBL" id="QJA55131.1"/>
    </source>
</evidence>
<proteinExistence type="predicted"/>
<sequence length="53" mass="6043">MKTENRRTFRLSDEDMEKLSAIAKHLFGTSENMNAAALKLLIEKEYKLIKAGS</sequence>